<proteinExistence type="predicted"/>
<dbReference type="AlphaFoldDB" id="A0A0F7CKP2"/>
<keyword evidence="2" id="KW-1185">Reference proteome</keyword>
<sequence length="100" mass="11293">MPKPVKIIFVGASWADFNKELKSISQEVAKSKGLEFEEKQEDYVFLTKYGEKDEFGGADIPQVFVVYDNGKIKHVLTKVPIVGTKPDFEAARRKIEEALS</sequence>
<evidence type="ECO:0008006" key="3">
    <source>
        <dbReference type="Google" id="ProtNLM"/>
    </source>
</evidence>
<protein>
    <recommendedName>
        <fullName evidence="3">Thioredoxin domain-containing protein</fullName>
    </recommendedName>
</protein>
<evidence type="ECO:0000313" key="2">
    <source>
        <dbReference type="Proteomes" id="UP000067434"/>
    </source>
</evidence>
<accession>A0A0F7CKP2</accession>
<dbReference type="EMBL" id="CP009961">
    <property type="protein sequence ID" value="AKG38006.1"/>
    <property type="molecule type" value="Genomic_DNA"/>
</dbReference>
<dbReference type="HOGENOM" id="CLU_2204008_0_0_2"/>
<gene>
    <name evidence="1" type="ORF">MA03_00020</name>
</gene>
<dbReference type="KEGG" id="thf:MA03_00020"/>
<dbReference type="RefSeq" id="WP_052883320.1">
    <property type="nucleotide sequence ID" value="NZ_CP009961.1"/>
</dbReference>
<reference evidence="1 2" key="1">
    <citation type="journal article" date="2015" name="Stand. Genomic Sci.">
        <title>Complete genome sequence of and proposal of Thermofilum uzonense sp. nov. a novel hyperthermophilic crenarchaeon and emended description of the genus Thermofilum.</title>
        <authorList>
            <person name="Toshchakov S.V."/>
            <person name="Korzhenkov A.A."/>
            <person name="Samarov N.I."/>
            <person name="Mazunin I.O."/>
            <person name="Mozhey O.I."/>
            <person name="Shmyr I.S."/>
            <person name="Derbikova K.S."/>
            <person name="Taranov E.A."/>
            <person name="Dominova I.N."/>
            <person name="Bonch-Osmolovskaya E.A."/>
            <person name="Patrushev M.V."/>
            <person name="Podosokorskaya O.A."/>
            <person name="Kublanov I.V."/>
        </authorList>
    </citation>
    <scope>NUCLEOTIDE SEQUENCE [LARGE SCALE GENOMIC DNA]</scope>
    <source>
        <strain evidence="1 2">1807-2</strain>
    </source>
</reference>
<name>A0A0F7CKP2_9CREN</name>
<dbReference type="OrthoDB" id="36613at2157"/>
<dbReference type="Proteomes" id="UP000067434">
    <property type="component" value="Chromosome"/>
</dbReference>
<dbReference type="GeneID" id="25400569"/>
<evidence type="ECO:0000313" key="1">
    <source>
        <dbReference type="EMBL" id="AKG38006.1"/>
    </source>
</evidence>
<organism evidence="1 2">
    <name type="scientific">Infirmifilum uzonense</name>
    <dbReference type="NCBI Taxonomy" id="1550241"/>
    <lineage>
        <taxon>Archaea</taxon>
        <taxon>Thermoproteota</taxon>
        <taxon>Thermoprotei</taxon>
        <taxon>Thermofilales</taxon>
        <taxon>Thermofilaceae</taxon>
        <taxon>Infirmifilum</taxon>
    </lineage>
</organism>
<dbReference type="PATRIC" id="fig|1550241.5.peg.4"/>